<feature type="signal peptide" evidence="1">
    <location>
        <begin position="1"/>
        <end position="18"/>
    </location>
</feature>
<evidence type="ECO:0000313" key="2">
    <source>
        <dbReference type="EMBL" id="KAJ7078306.1"/>
    </source>
</evidence>
<organism evidence="2 3">
    <name type="scientific">Mycena belliarum</name>
    <dbReference type="NCBI Taxonomy" id="1033014"/>
    <lineage>
        <taxon>Eukaryota</taxon>
        <taxon>Fungi</taxon>
        <taxon>Dikarya</taxon>
        <taxon>Basidiomycota</taxon>
        <taxon>Agaricomycotina</taxon>
        <taxon>Agaricomycetes</taxon>
        <taxon>Agaricomycetidae</taxon>
        <taxon>Agaricales</taxon>
        <taxon>Marasmiineae</taxon>
        <taxon>Mycenaceae</taxon>
        <taxon>Mycena</taxon>
    </lineage>
</organism>
<feature type="chain" id="PRO_5042285259" evidence="1">
    <location>
        <begin position="19"/>
        <end position="84"/>
    </location>
</feature>
<accession>A0AAD6XGZ0</accession>
<gene>
    <name evidence="2" type="ORF">B0H15DRAFT_860580</name>
</gene>
<evidence type="ECO:0000256" key="1">
    <source>
        <dbReference type="SAM" id="SignalP"/>
    </source>
</evidence>
<dbReference type="EMBL" id="JARJCN010000067">
    <property type="protein sequence ID" value="KAJ7078306.1"/>
    <property type="molecule type" value="Genomic_DNA"/>
</dbReference>
<name>A0AAD6XGZ0_9AGAR</name>
<keyword evidence="3" id="KW-1185">Reference proteome</keyword>
<proteinExistence type="predicted"/>
<evidence type="ECO:0000313" key="3">
    <source>
        <dbReference type="Proteomes" id="UP001222325"/>
    </source>
</evidence>
<protein>
    <submittedName>
        <fullName evidence="2">Uncharacterized protein</fullName>
    </submittedName>
</protein>
<reference evidence="2" key="1">
    <citation type="submission" date="2023-03" db="EMBL/GenBank/DDBJ databases">
        <title>Massive genome expansion in bonnet fungi (Mycena s.s.) driven by repeated elements and novel gene families across ecological guilds.</title>
        <authorList>
            <consortium name="Lawrence Berkeley National Laboratory"/>
            <person name="Harder C.B."/>
            <person name="Miyauchi S."/>
            <person name="Viragh M."/>
            <person name="Kuo A."/>
            <person name="Thoen E."/>
            <person name="Andreopoulos B."/>
            <person name="Lu D."/>
            <person name="Skrede I."/>
            <person name="Drula E."/>
            <person name="Henrissat B."/>
            <person name="Morin E."/>
            <person name="Kohler A."/>
            <person name="Barry K."/>
            <person name="LaButti K."/>
            <person name="Morin E."/>
            <person name="Salamov A."/>
            <person name="Lipzen A."/>
            <person name="Mereny Z."/>
            <person name="Hegedus B."/>
            <person name="Baldrian P."/>
            <person name="Stursova M."/>
            <person name="Weitz H."/>
            <person name="Taylor A."/>
            <person name="Grigoriev I.V."/>
            <person name="Nagy L.G."/>
            <person name="Martin F."/>
            <person name="Kauserud H."/>
        </authorList>
    </citation>
    <scope>NUCLEOTIDE SEQUENCE</scope>
    <source>
        <strain evidence="2">CBHHK173m</strain>
    </source>
</reference>
<sequence>MHLKTIVSLSAIFSLASAILAPPPVANKIVDAPGTSPRIDTLAQHKCTGYCKDATCGPHLGCCCYAKFQFCFAPKKGERCTVPV</sequence>
<comment type="caution">
    <text evidence="2">The sequence shown here is derived from an EMBL/GenBank/DDBJ whole genome shotgun (WGS) entry which is preliminary data.</text>
</comment>
<dbReference type="Proteomes" id="UP001222325">
    <property type="component" value="Unassembled WGS sequence"/>
</dbReference>
<keyword evidence="1" id="KW-0732">Signal</keyword>
<dbReference type="AlphaFoldDB" id="A0AAD6XGZ0"/>